<gene>
    <name evidence="6" type="ORF">DZC73_22370</name>
</gene>
<comment type="subcellular location">
    <subcellularLocation>
        <location evidence="1">Cell envelope</location>
    </subcellularLocation>
</comment>
<dbReference type="AlphaFoldDB" id="A0A3N7HPE0"/>
<dbReference type="EMBL" id="QUSW01000007">
    <property type="protein sequence ID" value="RQP22601.1"/>
    <property type="molecule type" value="Genomic_DNA"/>
</dbReference>
<dbReference type="Gene3D" id="1.10.287.470">
    <property type="entry name" value="Helix hairpin bin"/>
    <property type="match status" value="2"/>
</dbReference>
<evidence type="ECO:0000259" key="5">
    <source>
        <dbReference type="Pfam" id="PF25876"/>
    </source>
</evidence>
<feature type="domain" description="Multidrug resistance protein MdtA-like alpha-helical hairpin" evidence="5">
    <location>
        <begin position="89"/>
        <end position="152"/>
    </location>
</feature>
<dbReference type="Proteomes" id="UP000267464">
    <property type="component" value="Unassembled WGS sequence"/>
</dbReference>
<feature type="region of interest" description="Disordered" evidence="4">
    <location>
        <begin position="160"/>
        <end position="186"/>
    </location>
</feature>
<dbReference type="GO" id="GO:0030313">
    <property type="term" value="C:cell envelope"/>
    <property type="evidence" value="ECO:0007669"/>
    <property type="project" value="UniProtKB-SubCell"/>
</dbReference>
<dbReference type="OrthoDB" id="8558741at2"/>
<proteinExistence type="predicted"/>
<feature type="compositionally biased region" description="Basic and acidic residues" evidence="4">
    <location>
        <begin position="168"/>
        <end position="177"/>
    </location>
</feature>
<dbReference type="Gene3D" id="2.40.50.100">
    <property type="match status" value="1"/>
</dbReference>
<dbReference type="Pfam" id="PF25876">
    <property type="entry name" value="HH_MFP_RND"/>
    <property type="match status" value="1"/>
</dbReference>
<dbReference type="PANTHER" id="PTHR32347:SF23">
    <property type="entry name" value="BLL5650 PROTEIN"/>
    <property type="match status" value="1"/>
</dbReference>
<dbReference type="Gene3D" id="2.40.30.170">
    <property type="match status" value="1"/>
</dbReference>
<evidence type="ECO:0000256" key="3">
    <source>
        <dbReference type="SAM" id="Coils"/>
    </source>
</evidence>
<reference evidence="6 7" key="2">
    <citation type="submission" date="2018-12" db="EMBL/GenBank/DDBJ databases">
        <title>Rhizobacter gummiphilus sp. nov., a rubber-degrading bacterium isolated from the soil of a botanical garden in Japan.</title>
        <authorList>
            <person name="Shunsuke S.S."/>
        </authorList>
    </citation>
    <scope>NUCLEOTIDE SEQUENCE [LARGE SCALE GENOMIC DNA]</scope>
    <source>
        <strain evidence="6 7">S-16</strain>
    </source>
</reference>
<evidence type="ECO:0000313" key="6">
    <source>
        <dbReference type="EMBL" id="RQP22601.1"/>
    </source>
</evidence>
<organism evidence="6 7">
    <name type="scientific">Piscinibacter terrae</name>
    <dbReference type="NCBI Taxonomy" id="2496871"/>
    <lineage>
        <taxon>Bacteria</taxon>
        <taxon>Pseudomonadati</taxon>
        <taxon>Pseudomonadota</taxon>
        <taxon>Betaproteobacteria</taxon>
        <taxon>Burkholderiales</taxon>
        <taxon>Sphaerotilaceae</taxon>
        <taxon>Piscinibacter</taxon>
    </lineage>
</organism>
<reference evidence="6 7" key="1">
    <citation type="submission" date="2018-08" db="EMBL/GenBank/DDBJ databases">
        <authorList>
            <person name="Khan S.A."/>
            <person name="Jeon C.O."/>
            <person name="Chun B.H."/>
            <person name="Jeong S.E."/>
        </authorList>
    </citation>
    <scope>NUCLEOTIDE SEQUENCE [LARGE SCALE GENOMIC DNA]</scope>
    <source>
        <strain evidence="6 7">S-16</strain>
    </source>
</reference>
<evidence type="ECO:0000313" key="7">
    <source>
        <dbReference type="Proteomes" id="UP000267464"/>
    </source>
</evidence>
<name>A0A3N7HPE0_9BURK</name>
<protein>
    <submittedName>
        <fullName evidence="6">HlyD family efflux transporter periplasmic adaptor subunit</fullName>
    </submittedName>
</protein>
<evidence type="ECO:0000256" key="2">
    <source>
        <dbReference type="ARBA" id="ARBA00023054"/>
    </source>
</evidence>
<dbReference type="SUPFAM" id="SSF111369">
    <property type="entry name" value="HlyD-like secretion proteins"/>
    <property type="match status" value="2"/>
</dbReference>
<feature type="coiled-coil region" evidence="3">
    <location>
        <begin position="88"/>
        <end position="146"/>
    </location>
</feature>
<dbReference type="PANTHER" id="PTHR32347">
    <property type="entry name" value="EFFLUX SYSTEM COMPONENT YKNX-RELATED"/>
    <property type="match status" value="1"/>
</dbReference>
<comment type="caution">
    <text evidence="6">The sequence shown here is derived from an EMBL/GenBank/DDBJ whole genome shotgun (WGS) entry which is preliminary data.</text>
</comment>
<evidence type="ECO:0000256" key="1">
    <source>
        <dbReference type="ARBA" id="ARBA00004196"/>
    </source>
</evidence>
<evidence type="ECO:0000256" key="4">
    <source>
        <dbReference type="SAM" id="MobiDB-lite"/>
    </source>
</evidence>
<feature type="region of interest" description="Disordered" evidence="4">
    <location>
        <begin position="287"/>
        <end position="306"/>
    </location>
</feature>
<accession>A0A3N7HPE0</accession>
<dbReference type="InterPro" id="IPR058624">
    <property type="entry name" value="MdtA-like_HH"/>
</dbReference>
<sequence>MTLVACTHKEPAGWSGYVEGDYVYVSSPVGGTLQSLAVRRGQAVDAGAPLFLLESGSETAAREEAAARLAGAQAQAANATKGRRPDEIAVTEAQLKQAQAEAQRASTELTRQQQLLSQGFISQSRLDDARTAVTEANQRVSELNAALRVARLPAREDERAAATASAEAARHSLKQSEWRTQQKQQAAPAKAQVADTFFRVGEWVPPGQPVLSLLPPASTKARFFVPESEIASLAVGQAVSLSCDGCPSRINARIEFIATQPEYTPPIIYSNSQRSRLVFMVEARPQGDEGAKLKPGQPIDVQRTRS</sequence>
<keyword evidence="2 3" id="KW-0175">Coiled coil</keyword>
<keyword evidence="7" id="KW-1185">Reference proteome</keyword>
<dbReference type="InterPro" id="IPR050465">
    <property type="entry name" value="UPF0194_transport"/>
</dbReference>